<dbReference type="InterPro" id="IPR010918">
    <property type="entry name" value="PurM-like_C_dom"/>
</dbReference>
<feature type="binding site" evidence="2">
    <location>
        <position position="29"/>
    </location>
    <ligand>
        <name>Mg(2+)</name>
        <dbReference type="ChEBI" id="CHEBI:18420"/>
        <label>3</label>
    </ligand>
</feature>
<dbReference type="NCBIfam" id="TIGR01379">
    <property type="entry name" value="thiL"/>
    <property type="match status" value="1"/>
</dbReference>
<feature type="binding site" evidence="2">
    <location>
        <position position="29"/>
    </location>
    <ligand>
        <name>Mg(2+)</name>
        <dbReference type="ChEBI" id="CHEBI:18420"/>
        <label>4</label>
    </ligand>
</feature>
<protein>
    <recommendedName>
        <fullName evidence="2">Thiamine-monophosphate kinase</fullName>
        <shortName evidence="2">TMP kinase</shortName>
        <shortName evidence="2">Thiamine-phosphate kinase</shortName>
        <ecNumber evidence="2">2.7.4.16</ecNumber>
    </recommendedName>
</protein>
<dbReference type="CDD" id="cd02194">
    <property type="entry name" value="ThiL"/>
    <property type="match status" value="1"/>
</dbReference>
<feature type="binding site" evidence="2">
    <location>
        <position position="75"/>
    </location>
    <ligand>
        <name>Mg(2+)</name>
        <dbReference type="ChEBI" id="CHEBI:18420"/>
        <label>2</label>
    </ligand>
</feature>
<feature type="binding site" evidence="2">
    <location>
        <position position="75"/>
    </location>
    <ligand>
        <name>Mg(2+)</name>
        <dbReference type="ChEBI" id="CHEBI:18420"/>
        <label>4</label>
    </ligand>
</feature>
<keyword evidence="1 2" id="KW-0784">Thiamine biosynthesis</keyword>
<organism evidence="5 6">
    <name type="scientific">Thalassobaculum fulvum</name>
    <dbReference type="NCBI Taxonomy" id="1633335"/>
    <lineage>
        <taxon>Bacteria</taxon>
        <taxon>Pseudomonadati</taxon>
        <taxon>Pseudomonadota</taxon>
        <taxon>Alphaproteobacteria</taxon>
        <taxon>Rhodospirillales</taxon>
        <taxon>Thalassobaculaceae</taxon>
        <taxon>Thalassobaculum</taxon>
    </lineage>
</organism>
<feature type="binding site" evidence="2">
    <location>
        <position position="219"/>
    </location>
    <ligand>
        <name>Mg(2+)</name>
        <dbReference type="ChEBI" id="CHEBI:18420"/>
        <label>5</label>
    </ligand>
</feature>
<keyword evidence="2 5" id="KW-0418">Kinase</keyword>
<gene>
    <name evidence="2 5" type="primary">thiL</name>
    <name evidence="5" type="ORF">GCM10017083_18210</name>
</gene>
<keyword evidence="2" id="KW-0808">Transferase</keyword>
<evidence type="ECO:0000259" key="3">
    <source>
        <dbReference type="Pfam" id="PF00586"/>
    </source>
</evidence>
<dbReference type="RefSeq" id="WP_189988611.1">
    <property type="nucleotide sequence ID" value="NZ_BMZS01000003.1"/>
</dbReference>
<feature type="binding site" evidence="2">
    <location>
        <position position="47"/>
    </location>
    <ligand>
        <name>Mg(2+)</name>
        <dbReference type="ChEBI" id="CHEBI:18420"/>
        <label>2</label>
    </ligand>
</feature>
<dbReference type="InterPro" id="IPR006283">
    <property type="entry name" value="ThiL-like"/>
</dbReference>
<feature type="binding site" evidence="2">
    <location>
        <position position="45"/>
    </location>
    <ligand>
        <name>Mg(2+)</name>
        <dbReference type="ChEBI" id="CHEBI:18420"/>
        <label>4</label>
    </ligand>
</feature>
<feature type="binding site" evidence="2">
    <location>
        <position position="218"/>
    </location>
    <ligand>
        <name>ATP</name>
        <dbReference type="ChEBI" id="CHEBI:30616"/>
    </ligand>
</feature>
<feature type="domain" description="PurM-like N-terminal" evidence="3">
    <location>
        <begin position="28"/>
        <end position="143"/>
    </location>
</feature>
<dbReference type="GO" id="GO:0000287">
    <property type="term" value="F:magnesium ion binding"/>
    <property type="evidence" value="ECO:0007669"/>
    <property type="project" value="UniProtKB-UniRule"/>
</dbReference>
<dbReference type="Pfam" id="PF02769">
    <property type="entry name" value="AIRS_C"/>
    <property type="match status" value="1"/>
</dbReference>
<dbReference type="GO" id="GO:0009229">
    <property type="term" value="P:thiamine diphosphate biosynthetic process"/>
    <property type="evidence" value="ECO:0007669"/>
    <property type="project" value="UniProtKB-UniRule"/>
</dbReference>
<accession>A0A918XR44</accession>
<dbReference type="SUPFAM" id="SSF55326">
    <property type="entry name" value="PurM N-terminal domain-like"/>
    <property type="match status" value="1"/>
</dbReference>
<dbReference type="PANTHER" id="PTHR30270:SF0">
    <property type="entry name" value="THIAMINE-MONOPHOSPHATE KINASE"/>
    <property type="match status" value="1"/>
</dbReference>
<dbReference type="Proteomes" id="UP000630353">
    <property type="component" value="Unassembled WGS sequence"/>
</dbReference>
<feature type="binding site" evidence="2">
    <location>
        <position position="75"/>
    </location>
    <ligand>
        <name>Mg(2+)</name>
        <dbReference type="ChEBI" id="CHEBI:18420"/>
        <label>3</label>
    </ligand>
</feature>
<comment type="catalytic activity">
    <reaction evidence="2">
        <text>thiamine phosphate + ATP = thiamine diphosphate + ADP</text>
        <dbReference type="Rhea" id="RHEA:15913"/>
        <dbReference type="ChEBI" id="CHEBI:30616"/>
        <dbReference type="ChEBI" id="CHEBI:37575"/>
        <dbReference type="ChEBI" id="CHEBI:58937"/>
        <dbReference type="ChEBI" id="CHEBI:456216"/>
        <dbReference type="EC" id="2.7.4.16"/>
    </reaction>
</comment>
<dbReference type="InterPro" id="IPR036676">
    <property type="entry name" value="PurM-like_C_sf"/>
</dbReference>
<feature type="binding site" evidence="2">
    <location>
        <position position="47"/>
    </location>
    <ligand>
        <name>Mg(2+)</name>
        <dbReference type="ChEBI" id="CHEBI:18420"/>
        <label>1</label>
    </ligand>
</feature>
<evidence type="ECO:0000259" key="4">
    <source>
        <dbReference type="Pfam" id="PF02769"/>
    </source>
</evidence>
<comment type="function">
    <text evidence="2">Catalyzes the ATP-dependent phosphorylation of thiamine-monophosphate (TMP) to form thiamine-pyrophosphate (TPP), the active form of vitamin B1.</text>
</comment>
<dbReference type="GO" id="GO:0009030">
    <property type="term" value="F:thiamine-phosphate kinase activity"/>
    <property type="evidence" value="ECO:0007669"/>
    <property type="project" value="UniProtKB-UniRule"/>
</dbReference>
<comment type="caution">
    <text evidence="2">Lacks conserved residue(s) required for the propagation of feature annotation.</text>
</comment>
<dbReference type="HAMAP" id="MF_02128">
    <property type="entry name" value="TMP_kinase"/>
    <property type="match status" value="1"/>
</dbReference>
<dbReference type="AlphaFoldDB" id="A0A918XR44"/>
<reference evidence="5" key="1">
    <citation type="journal article" date="2014" name="Int. J. Syst. Evol. Microbiol.">
        <title>Complete genome sequence of Corynebacterium casei LMG S-19264T (=DSM 44701T), isolated from a smear-ripened cheese.</title>
        <authorList>
            <consortium name="US DOE Joint Genome Institute (JGI-PGF)"/>
            <person name="Walter F."/>
            <person name="Albersmeier A."/>
            <person name="Kalinowski J."/>
            <person name="Ruckert C."/>
        </authorList>
    </citation>
    <scope>NUCLEOTIDE SEQUENCE</scope>
    <source>
        <strain evidence="5">KCTC 42651</strain>
    </source>
</reference>
<keyword evidence="6" id="KW-1185">Reference proteome</keyword>
<comment type="similarity">
    <text evidence="2">Belongs to the thiamine-monophosphate kinase family.</text>
</comment>
<evidence type="ECO:0000256" key="2">
    <source>
        <dbReference type="HAMAP-Rule" id="MF_02128"/>
    </source>
</evidence>
<keyword evidence="2" id="KW-0547">Nucleotide-binding</keyword>
<feature type="binding site" evidence="2">
    <location>
        <position position="54"/>
    </location>
    <ligand>
        <name>substrate</name>
    </ligand>
</feature>
<reference evidence="5" key="2">
    <citation type="submission" date="2020-09" db="EMBL/GenBank/DDBJ databases">
        <authorList>
            <person name="Sun Q."/>
            <person name="Kim S."/>
        </authorList>
    </citation>
    <scope>NUCLEOTIDE SEQUENCE</scope>
    <source>
        <strain evidence="5">KCTC 42651</strain>
    </source>
</reference>
<comment type="caution">
    <text evidence="5">The sequence shown here is derived from an EMBL/GenBank/DDBJ whole genome shotgun (WGS) entry which is preliminary data.</text>
</comment>
<comment type="miscellaneous">
    <text evidence="2">Reaction mechanism of ThiL seems to utilize a direct, inline transfer of the gamma-phosphate of ATP to TMP rather than a phosphorylated enzyme intermediate.</text>
</comment>
<feature type="binding site" evidence="2">
    <location>
        <position position="151"/>
    </location>
    <ligand>
        <name>ATP</name>
        <dbReference type="ChEBI" id="CHEBI:30616"/>
    </ligand>
</feature>
<keyword evidence="2" id="KW-0067">ATP-binding</keyword>
<dbReference type="InterPro" id="IPR016188">
    <property type="entry name" value="PurM-like_N"/>
</dbReference>
<dbReference type="GO" id="GO:0009228">
    <property type="term" value="P:thiamine biosynthetic process"/>
    <property type="evidence" value="ECO:0007669"/>
    <property type="project" value="UniProtKB-KW"/>
</dbReference>
<proteinExistence type="inferred from homology"/>
<dbReference type="PIRSF" id="PIRSF005303">
    <property type="entry name" value="Thiam_monoph_kin"/>
    <property type="match status" value="1"/>
</dbReference>
<dbReference type="GO" id="GO:0005524">
    <property type="term" value="F:ATP binding"/>
    <property type="evidence" value="ECO:0007669"/>
    <property type="project" value="UniProtKB-UniRule"/>
</dbReference>
<name>A0A918XR44_9PROT</name>
<dbReference type="EC" id="2.7.4.16" evidence="2"/>
<dbReference type="PANTHER" id="PTHR30270">
    <property type="entry name" value="THIAMINE-MONOPHOSPHATE KINASE"/>
    <property type="match status" value="1"/>
</dbReference>
<dbReference type="Gene3D" id="3.30.1330.10">
    <property type="entry name" value="PurM-like, N-terminal domain"/>
    <property type="match status" value="1"/>
</dbReference>
<sequence length="332" mass="34266">MGLGEFERIDRFFAPLSQGAGGAFGLTDDAALLPEAADGSAWVVTVDALVAGVHFLPDDPPDLVARKALRVNLSDLAAMGAVPYGYTLALALPKGLPDPESWLEGFARGLRADQDRYGIHLLGGDSVSTPGPVTLSITAFGSVARGGELRRSGASVGDDLWVSGTIGDAALGLGVLQGTLRVSAADAEILADRYRLPEPRVALGPALVGLATAGLDVSDGLVQDAGHIAERSGVALRIEAAAVPLSPAVRRCIDSSDPLRHDALSGVLTGGDDYELLFAAPPASRDRVSEAAAAAGVQVTRIGRVEDGRGVRVMAEDGRPLQGLERGGWNHF</sequence>
<evidence type="ECO:0000256" key="1">
    <source>
        <dbReference type="ARBA" id="ARBA00022977"/>
    </source>
</evidence>
<dbReference type="Gene3D" id="3.90.650.10">
    <property type="entry name" value="PurM-like C-terminal domain"/>
    <property type="match status" value="1"/>
</dbReference>
<dbReference type="EMBL" id="BMZS01000003">
    <property type="protein sequence ID" value="GHD47621.1"/>
    <property type="molecule type" value="Genomic_DNA"/>
</dbReference>
<feature type="binding site" evidence="2">
    <location>
        <begin position="124"/>
        <end position="125"/>
    </location>
    <ligand>
        <name>ATP</name>
        <dbReference type="ChEBI" id="CHEBI:30616"/>
    </ligand>
</feature>
<keyword evidence="2" id="KW-0460">Magnesium</keyword>
<dbReference type="SUPFAM" id="SSF56042">
    <property type="entry name" value="PurM C-terminal domain-like"/>
    <property type="match status" value="1"/>
</dbReference>
<comment type="pathway">
    <text evidence="2">Cofactor biosynthesis; thiamine diphosphate biosynthesis; thiamine diphosphate from thiamine phosphate: step 1/1.</text>
</comment>
<feature type="binding site" evidence="2">
    <location>
        <position position="216"/>
    </location>
    <ligand>
        <name>Mg(2+)</name>
        <dbReference type="ChEBI" id="CHEBI:18420"/>
        <label>3</label>
    </ligand>
</feature>
<evidence type="ECO:0000313" key="6">
    <source>
        <dbReference type="Proteomes" id="UP000630353"/>
    </source>
</evidence>
<feature type="domain" description="PurM-like C-terminal" evidence="4">
    <location>
        <begin position="156"/>
        <end position="314"/>
    </location>
</feature>
<feature type="binding site" evidence="2">
    <location>
        <position position="125"/>
    </location>
    <ligand>
        <name>Mg(2+)</name>
        <dbReference type="ChEBI" id="CHEBI:18420"/>
        <label>1</label>
    </ligand>
</feature>
<feature type="binding site" evidence="2">
    <location>
        <position position="329"/>
    </location>
    <ligand>
        <name>substrate</name>
    </ligand>
</feature>
<evidence type="ECO:0000313" key="5">
    <source>
        <dbReference type="EMBL" id="GHD47621.1"/>
    </source>
</evidence>
<dbReference type="InterPro" id="IPR036921">
    <property type="entry name" value="PurM-like_N_sf"/>
</dbReference>
<dbReference type="Pfam" id="PF00586">
    <property type="entry name" value="AIRS"/>
    <property type="match status" value="1"/>
</dbReference>
<feature type="binding site" evidence="2">
    <location>
        <position position="272"/>
    </location>
    <ligand>
        <name>substrate</name>
    </ligand>
</feature>
<keyword evidence="2" id="KW-0479">Metal-binding</keyword>